<dbReference type="InterPro" id="IPR046121">
    <property type="entry name" value="DUF6118"/>
</dbReference>
<keyword evidence="2" id="KW-0472">Membrane</keyword>
<feature type="transmembrane region" description="Helical" evidence="2">
    <location>
        <begin position="136"/>
        <end position="157"/>
    </location>
</feature>
<comment type="caution">
    <text evidence="3">The sequence shown here is derived from an EMBL/GenBank/DDBJ whole genome shotgun (WGS) entry which is preliminary data.</text>
</comment>
<protein>
    <submittedName>
        <fullName evidence="3">Uncharacterized protein</fullName>
    </submittedName>
</protein>
<feature type="compositionally biased region" description="Polar residues" evidence="1">
    <location>
        <begin position="11"/>
        <end position="26"/>
    </location>
</feature>
<proteinExistence type="predicted"/>
<keyword evidence="4" id="KW-1185">Reference proteome</keyword>
<dbReference type="EMBL" id="JAASRM010000001">
    <property type="protein sequence ID" value="NIK88511.1"/>
    <property type="molecule type" value="Genomic_DNA"/>
</dbReference>
<dbReference type="Pfam" id="PF19613">
    <property type="entry name" value="DUF6118"/>
    <property type="match status" value="1"/>
</dbReference>
<gene>
    <name evidence="3" type="ORF">FHS83_001829</name>
</gene>
<organism evidence="3 4">
    <name type="scientific">Rhizomicrobium palustre</name>
    <dbReference type="NCBI Taxonomy" id="189966"/>
    <lineage>
        <taxon>Bacteria</taxon>
        <taxon>Pseudomonadati</taxon>
        <taxon>Pseudomonadota</taxon>
        <taxon>Alphaproteobacteria</taxon>
        <taxon>Micropepsales</taxon>
        <taxon>Micropepsaceae</taxon>
        <taxon>Rhizomicrobium</taxon>
    </lineage>
</organism>
<evidence type="ECO:0000256" key="1">
    <source>
        <dbReference type="SAM" id="MobiDB-lite"/>
    </source>
</evidence>
<name>A0A846MZI5_9PROT</name>
<accession>A0A846MZI5</accession>
<dbReference type="AlphaFoldDB" id="A0A846MZI5"/>
<reference evidence="3 4" key="1">
    <citation type="submission" date="2020-03" db="EMBL/GenBank/DDBJ databases">
        <title>Genomic Encyclopedia of Type Strains, Phase IV (KMG-IV): sequencing the most valuable type-strain genomes for metagenomic binning, comparative biology and taxonomic classification.</title>
        <authorList>
            <person name="Goeker M."/>
        </authorList>
    </citation>
    <scope>NUCLEOTIDE SEQUENCE [LARGE SCALE GENOMIC DNA]</scope>
    <source>
        <strain evidence="3 4">DSM 19867</strain>
    </source>
</reference>
<evidence type="ECO:0000256" key="2">
    <source>
        <dbReference type="SAM" id="Phobius"/>
    </source>
</evidence>
<evidence type="ECO:0000313" key="3">
    <source>
        <dbReference type="EMBL" id="NIK88511.1"/>
    </source>
</evidence>
<sequence length="237" mass="25474">MRDEPEVLSEAKTQTPAVQEPQQTPSGDPAAAAFEELRREVAMVHRAMGGLAAERATIPDYSETLGQILQACAAAAWRFEKLGELPALRLTPEVIGRQIDEAADVSRRAHEAVLQQTTRELNACLQSARTAKSQNIWLAAIGAICLVVGIALGAVIAGRAESSHTDDHQSPEAKAAAVLGMDQTSAGEHLIQTSAPQLWQDIVFGNRIIVANRHTLDVCLKNNPHKRCVITMPAAKP</sequence>
<dbReference type="Proteomes" id="UP000570514">
    <property type="component" value="Unassembled WGS sequence"/>
</dbReference>
<keyword evidence="2" id="KW-0812">Transmembrane</keyword>
<feature type="region of interest" description="Disordered" evidence="1">
    <location>
        <begin position="1"/>
        <end position="29"/>
    </location>
</feature>
<dbReference type="RefSeq" id="WP_167082683.1">
    <property type="nucleotide sequence ID" value="NZ_BAAADC010000001.1"/>
</dbReference>
<keyword evidence="2" id="KW-1133">Transmembrane helix</keyword>
<evidence type="ECO:0000313" key="4">
    <source>
        <dbReference type="Proteomes" id="UP000570514"/>
    </source>
</evidence>